<name>A0A9E7IXN4_9FIRM</name>
<dbReference type="Gene3D" id="2.30.40.10">
    <property type="entry name" value="Urease, subunit C, domain 1"/>
    <property type="match status" value="1"/>
</dbReference>
<feature type="signal peptide" evidence="2">
    <location>
        <begin position="1"/>
        <end position="23"/>
    </location>
</feature>
<dbReference type="InterPro" id="IPR011059">
    <property type="entry name" value="Metal-dep_hydrolase_composite"/>
</dbReference>
<dbReference type="SUPFAM" id="SSF51338">
    <property type="entry name" value="Composite domain of metallo-dependent hydrolases"/>
    <property type="match status" value="1"/>
</dbReference>
<dbReference type="RefSeq" id="WP_249243079.1">
    <property type="nucleotide sequence ID" value="NZ_CP096649.1"/>
</dbReference>
<organism evidence="3 4">
    <name type="scientific">Fenollaria massiliensis</name>
    <dbReference type="NCBI Taxonomy" id="938288"/>
    <lineage>
        <taxon>Bacteria</taxon>
        <taxon>Bacillati</taxon>
        <taxon>Bacillota</taxon>
        <taxon>Clostridia</taxon>
        <taxon>Eubacteriales</taxon>
        <taxon>Fenollaria</taxon>
    </lineage>
</organism>
<dbReference type="EMBL" id="CP096649">
    <property type="protein sequence ID" value="UQK59711.1"/>
    <property type="molecule type" value="Genomic_DNA"/>
</dbReference>
<keyword evidence="4" id="KW-1185">Reference proteome</keyword>
<proteinExistence type="predicted"/>
<keyword evidence="1" id="KW-0472">Membrane</keyword>
<protein>
    <submittedName>
        <fullName evidence="3">Uncharacterized protein</fullName>
    </submittedName>
</protein>
<dbReference type="AlphaFoldDB" id="A0A9E7IXN4"/>
<keyword evidence="2" id="KW-0732">Signal</keyword>
<keyword evidence="1" id="KW-0812">Transmembrane</keyword>
<evidence type="ECO:0000256" key="2">
    <source>
        <dbReference type="SAM" id="SignalP"/>
    </source>
</evidence>
<feature type="chain" id="PRO_5039513722" evidence="2">
    <location>
        <begin position="24"/>
        <end position="653"/>
    </location>
</feature>
<reference evidence="3" key="1">
    <citation type="submission" date="2022-04" db="EMBL/GenBank/DDBJ databases">
        <title>Complete genome sequences of Ezakiella coagulans and Fenollaria massiliensis.</title>
        <authorList>
            <person name="France M.T."/>
            <person name="Clifford J."/>
            <person name="Narina S."/>
            <person name="Rutt L."/>
            <person name="Ravel J."/>
        </authorList>
    </citation>
    <scope>NUCLEOTIDE SEQUENCE</scope>
    <source>
        <strain evidence="3">C0061C2</strain>
    </source>
</reference>
<gene>
    <name evidence="3" type="ORF">M1R53_03455</name>
</gene>
<dbReference type="GO" id="GO:0016810">
    <property type="term" value="F:hydrolase activity, acting on carbon-nitrogen (but not peptide) bonds"/>
    <property type="evidence" value="ECO:0007669"/>
    <property type="project" value="InterPro"/>
</dbReference>
<evidence type="ECO:0000256" key="1">
    <source>
        <dbReference type="SAM" id="Phobius"/>
    </source>
</evidence>
<feature type="transmembrane region" description="Helical" evidence="1">
    <location>
        <begin position="621"/>
        <end position="642"/>
    </location>
</feature>
<accession>A0A9E7IXN4</accession>
<sequence>MSKKLFSFLLLLSLIITSINVYASESTKESEDPNKTASFVFNYDLAIKNVNIVNPARNEILYKYNIAISGGKIKQITKGEVKANRVIDGEGAMLLREFIDMDSTNASRDIDLMKSADGIGKSVRTNTADIDAWSKSVEGILTTNDYLSITDSESIKKAILEENENKYDDKAIKQIVEAILKEKEAKSAGVKISIEEANDLNLLINTMKSVNDDDFVYYIKLSKIKHENIIQTVNQIMDIIKDSKNHFVLCDMNDFAGPDKISAINNLINKHNEEHENLYYTFNPFKYIVLTNYKDNIDVVKKYNNNTSKLQLASSNMFYQIHQYKDIINTKEDVIIHDALNDSDIGIMIKSKYSLIASNPNLANTSTKLYPVNVNSFLEYIRLARDLDIDSIEIANKLSYMPYKVLNLDKYMSASTIEVGQSASFLTIDAKKISINSNINSVKPSLGVKYLVHNGIVTFNHGQNNQNGAKSFIINNLEKTDDIKKFDISYETDVTKSTALENAYIIDGIKYVSLEEIIKPLNLVYKNEANGKYTIGNLINLELGTNEAGLGAEKVHLTKEAITYNNTLIIPLEDIMKLFQNYFKCDVNEDHISIKTSNNSKMLDTTDSVEKKESTPLIIKASYIIMSYIFSALIVAFVLNTLKKKKRRKNGKL</sequence>
<dbReference type="KEGG" id="fms:M1R53_03455"/>
<evidence type="ECO:0000313" key="3">
    <source>
        <dbReference type="EMBL" id="UQK59711.1"/>
    </source>
</evidence>
<evidence type="ECO:0000313" key="4">
    <source>
        <dbReference type="Proteomes" id="UP000831151"/>
    </source>
</evidence>
<keyword evidence="1" id="KW-1133">Transmembrane helix</keyword>
<dbReference type="Proteomes" id="UP000831151">
    <property type="component" value="Chromosome"/>
</dbReference>